<comment type="caution">
    <text evidence="2">The sequence shown here is derived from an EMBL/GenBank/DDBJ whole genome shotgun (WGS) entry which is preliminary data.</text>
</comment>
<gene>
    <name evidence="2" type="ORF">DVH24_023402</name>
</gene>
<accession>A0A498HZV0</accession>
<evidence type="ECO:0000256" key="1">
    <source>
        <dbReference type="SAM" id="MobiDB-lite"/>
    </source>
</evidence>
<organism evidence="2 3">
    <name type="scientific">Malus domestica</name>
    <name type="common">Apple</name>
    <name type="synonym">Pyrus malus</name>
    <dbReference type="NCBI Taxonomy" id="3750"/>
    <lineage>
        <taxon>Eukaryota</taxon>
        <taxon>Viridiplantae</taxon>
        <taxon>Streptophyta</taxon>
        <taxon>Embryophyta</taxon>
        <taxon>Tracheophyta</taxon>
        <taxon>Spermatophyta</taxon>
        <taxon>Magnoliopsida</taxon>
        <taxon>eudicotyledons</taxon>
        <taxon>Gunneridae</taxon>
        <taxon>Pentapetalae</taxon>
        <taxon>rosids</taxon>
        <taxon>fabids</taxon>
        <taxon>Rosales</taxon>
        <taxon>Rosaceae</taxon>
        <taxon>Amygdaloideae</taxon>
        <taxon>Maleae</taxon>
        <taxon>Malus</taxon>
    </lineage>
</organism>
<dbReference type="EMBL" id="RDQH01000340">
    <property type="protein sequence ID" value="RXH77128.1"/>
    <property type="molecule type" value="Genomic_DNA"/>
</dbReference>
<dbReference type="AlphaFoldDB" id="A0A498HZV0"/>
<proteinExistence type="predicted"/>
<name>A0A498HZV0_MALDO</name>
<protein>
    <submittedName>
        <fullName evidence="2">Uncharacterized protein</fullName>
    </submittedName>
</protein>
<sequence length="113" mass="12907">MSETEVMMLARSSKRGSKHRRMLGGKGQVAEQAIKSLTKSLCLIKFYEQLGDKEGASKPKNLDYSKEKVPLLFSKELLNELKSEATRALKMQSCDRLTDPYDHLERFIYVGYS</sequence>
<dbReference type="Proteomes" id="UP000290289">
    <property type="component" value="Chromosome 14"/>
</dbReference>
<feature type="compositionally biased region" description="Basic residues" evidence="1">
    <location>
        <begin position="12"/>
        <end position="23"/>
    </location>
</feature>
<reference evidence="2 3" key="1">
    <citation type="submission" date="2018-10" db="EMBL/GenBank/DDBJ databases">
        <title>A high-quality apple genome assembly.</title>
        <authorList>
            <person name="Hu J."/>
        </authorList>
    </citation>
    <scope>NUCLEOTIDE SEQUENCE [LARGE SCALE GENOMIC DNA]</scope>
    <source>
        <strain evidence="3">cv. HFTH1</strain>
        <tissue evidence="2">Young leaf</tissue>
    </source>
</reference>
<keyword evidence="3" id="KW-1185">Reference proteome</keyword>
<evidence type="ECO:0000313" key="3">
    <source>
        <dbReference type="Proteomes" id="UP000290289"/>
    </source>
</evidence>
<evidence type="ECO:0000313" key="2">
    <source>
        <dbReference type="EMBL" id="RXH77128.1"/>
    </source>
</evidence>
<feature type="region of interest" description="Disordered" evidence="1">
    <location>
        <begin position="1"/>
        <end position="25"/>
    </location>
</feature>